<accession>A0A9X4ARG6</accession>
<comment type="caution">
    <text evidence="1">The sequence shown here is derived from an EMBL/GenBank/DDBJ whole genome shotgun (WGS) entry which is preliminary data.</text>
</comment>
<evidence type="ECO:0000313" key="2">
    <source>
        <dbReference type="Proteomes" id="UP001151081"/>
    </source>
</evidence>
<dbReference type="RefSeq" id="WP_272458265.1">
    <property type="nucleotide sequence ID" value="NZ_JAGTJJ010000002.1"/>
</dbReference>
<reference evidence="1 2" key="1">
    <citation type="submission" date="2021-04" db="EMBL/GenBank/DDBJ databases">
        <title>Genome analysis of Polyangium sp.</title>
        <authorList>
            <person name="Li Y."/>
            <person name="Wang J."/>
        </authorList>
    </citation>
    <scope>NUCLEOTIDE SEQUENCE [LARGE SCALE GENOMIC DNA]</scope>
    <source>
        <strain evidence="1 2">SDU14</strain>
    </source>
</reference>
<keyword evidence="2" id="KW-1185">Reference proteome</keyword>
<proteinExistence type="predicted"/>
<sequence>MADAHLLHADEEQLDRASIALGDGTAFVIAVCPTEARNAALSRLRGRVAGLSLPDPIEVGTPDEILAALEEQAGRKDRVLSLTVERDGVGALDTLNLHREKLLAGGPVVLWVEDVEALRRLRERAPDAYSFRTTMVLVQGDGGPLPVSASEETQAVLVARKRLRRARMPADKASAGLELAQALHAAGRLEQAEQAARAGLLALPAIANDIDRELRVWLCATLASIQASAGKKTQEQYWHRRAMAELSLESFTHELAVRVQIMPRCPGPFHGYDRRAVDEALGLVNRYGLGPSDAKEAYSAATLLAIVQGDSRRARRMSSLIRVEDTADSMTVLELEGQRHLLEGSILEAESCFRQWATLAAEQSVDLDSMTENIANCLLLRGECEAAERLLEGSSKTSPDAYSKQLHHLRTSTALERAGLRAALPICIKALRAAEAKHQDQWILMHYEALVLATARLADSTLLRTDLLKRILTELDLAREILQTITSDGDGPAWFPIQLLVLMTHLDDYADETQEACIVHARDAFSQARTTYPDLVPHTARVLTDHMMHGSDLEEALTLIKEVEPLALETGFLEERALLLANRILALVLMNVPAPDLEPHIATFREALAATESKRTTAETLRDLASRLPPTATTPDPFALADEAHRLFVAMPMPTEESRCLEIMGDVLVARGHKDEARTRYLTARARLERYGLGLRIPLLNEKIAALG</sequence>
<dbReference type="EMBL" id="JAGTJJ010000002">
    <property type="protein sequence ID" value="MDC3980060.1"/>
    <property type="molecule type" value="Genomic_DNA"/>
</dbReference>
<gene>
    <name evidence="1" type="ORF">KEG57_06095</name>
</gene>
<organism evidence="1 2">
    <name type="scientific">Polyangium jinanense</name>
    <dbReference type="NCBI Taxonomy" id="2829994"/>
    <lineage>
        <taxon>Bacteria</taxon>
        <taxon>Pseudomonadati</taxon>
        <taxon>Myxococcota</taxon>
        <taxon>Polyangia</taxon>
        <taxon>Polyangiales</taxon>
        <taxon>Polyangiaceae</taxon>
        <taxon>Polyangium</taxon>
    </lineage>
</organism>
<protein>
    <recommendedName>
        <fullName evidence="3">Tetratricopeptide repeat protein</fullName>
    </recommendedName>
</protein>
<name>A0A9X4ARG6_9BACT</name>
<dbReference type="Proteomes" id="UP001151081">
    <property type="component" value="Unassembled WGS sequence"/>
</dbReference>
<evidence type="ECO:0008006" key="3">
    <source>
        <dbReference type="Google" id="ProtNLM"/>
    </source>
</evidence>
<evidence type="ECO:0000313" key="1">
    <source>
        <dbReference type="EMBL" id="MDC3980060.1"/>
    </source>
</evidence>
<dbReference type="AlphaFoldDB" id="A0A9X4ARG6"/>